<dbReference type="SUPFAM" id="SSF56601">
    <property type="entry name" value="beta-lactamase/transpeptidase-like"/>
    <property type="match status" value="1"/>
</dbReference>
<dbReference type="Pfam" id="PF00912">
    <property type="entry name" value="Transgly"/>
    <property type="match status" value="1"/>
</dbReference>
<dbReference type="Gene3D" id="3.40.710.10">
    <property type="entry name" value="DD-peptidase/beta-lactamase superfamily"/>
    <property type="match status" value="1"/>
</dbReference>
<keyword evidence="16" id="KW-1185">Reference proteome</keyword>
<evidence type="ECO:0000313" key="16">
    <source>
        <dbReference type="Proteomes" id="UP000193017"/>
    </source>
</evidence>
<dbReference type="NCBIfam" id="TIGR02073">
    <property type="entry name" value="PBP_1c"/>
    <property type="match status" value="1"/>
</dbReference>
<evidence type="ECO:0000256" key="6">
    <source>
        <dbReference type="ARBA" id="ARBA00022676"/>
    </source>
</evidence>
<proteinExistence type="inferred from homology"/>
<evidence type="ECO:0000259" key="13">
    <source>
        <dbReference type="Pfam" id="PF00912"/>
    </source>
</evidence>
<dbReference type="UniPathway" id="UPA00219"/>
<dbReference type="SUPFAM" id="SSF53955">
    <property type="entry name" value="Lysozyme-like"/>
    <property type="match status" value="1"/>
</dbReference>
<feature type="domain" description="Glycosyl transferase family 51" evidence="13">
    <location>
        <begin position="88"/>
        <end position="242"/>
    </location>
</feature>
<reference evidence="15 16" key="1">
    <citation type="submission" date="2017-03" db="EMBL/GenBank/DDBJ databases">
        <title>Genome sequence of Paracoccus contaminans isolated from a water microcosm.</title>
        <authorList>
            <person name="Aurass P."/>
            <person name="Karste S."/>
            <person name="Trost E."/>
            <person name="Glaeser S.P."/>
            <person name="Kaempfer P."/>
            <person name="Flieger A."/>
        </authorList>
    </citation>
    <scope>NUCLEOTIDE SEQUENCE [LARGE SCALE GENOMIC DNA]</scope>
    <source>
        <strain evidence="16">RKI 16-01929T\LMG 29738T\CCM 8701T\CIP 111112T</strain>
    </source>
</reference>
<protein>
    <recommendedName>
        <fullName evidence="10">peptidoglycan glycosyltransferase</fullName>
        <ecNumber evidence="10">2.4.99.28</ecNumber>
    </recommendedName>
</protein>
<evidence type="ECO:0000256" key="8">
    <source>
        <dbReference type="ARBA" id="ARBA00022801"/>
    </source>
</evidence>
<dbReference type="GO" id="GO:0004180">
    <property type="term" value="F:carboxypeptidase activity"/>
    <property type="evidence" value="ECO:0007669"/>
    <property type="project" value="UniProtKB-KW"/>
</dbReference>
<keyword evidence="5" id="KW-0645">Protease</keyword>
<evidence type="ECO:0000256" key="10">
    <source>
        <dbReference type="ARBA" id="ARBA00044770"/>
    </source>
</evidence>
<evidence type="ECO:0000256" key="3">
    <source>
        <dbReference type="ARBA" id="ARBA00007739"/>
    </source>
</evidence>
<organism evidence="15 16">
    <name type="scientific">Paracoccus contaminans</name>
    <dbReference type="NCBI Taxonomy" id="1945662"/>
    <lineage>
        <taxon>Bacteria</taxon>
        <taxon>Pseudomonadati</taxon>
        <taxon>Pseudomonadota</taxon>
        <taxon>Alphaproteobacteria</taxon>
        <taxon>Rhodobacterales</taxon>
        <taxon>Paracoccaceae</taxon>
        <taxon>Paracoccus</taxon>
    </lineage>
</organism>
<keyword evidence="7" id="KW-0808">Transferase</keyword>
<dbReference type="Gene3D" id="1.10.3810.10">
    <property type="entry name" value="Biosynthetic peptidoglycan transglycosylase-like"/>
    <property type="match status" value="1"/>
</dbReference>
<dbReference type="GO" id="GO:0009252">
    <property type="term" value="P:peptidoglycan biosynthetic process"/>
    <property type="evidence" value="ECO:0007669"/>
    <property type="project" value="UniProtKB-UniPathway"/>
</dbReference>
<dbReference type="EMBL" id="CP020612">
    <property type="protein sequence ID" value="ARJ69296.1"/>
    <property type="molecule type" value="Genomic_DNA"/>
</dbReference>
<dbReference type="EC" id="2.4.99.28" evidence="10"/>
<keyword evidence="9" id="KW-0511">Multifunctional enzyme</keyword>
<evidence type="ECO:0000256" key="7">
    <source>
        <dbReference type="ARBA" id="ARBA00022679"/>
    </source>
</evidence>
<dbReference type="STRING" id="1945662.B0A89_06300"/>
<dbReference type="AlphaFoldDB" id="A0A1W6CWR5"/>
<gene>
    <name evidence="15" type="ORF">B0A89_06300</name>
</gene>
<dbReference type="GO" id="GO:0006508">
    <property type="term" value="P:proteolysis"/>
    <property type="evidence" value="ECO:0007669"/>
    <property type="project" value="UniProtKB-KW"/>
</dbReference>
<evidence type="ECO:0000256" key="4">
    <source>
        <dbReference type="ARBA" id="ARBA00022645"/>
    </source>
</evidence>
<evidence type="ECO:0000259" key="12">
    <source>
        <dbReference type="Pfam" id="PF00905"/>
    </source>
</evidence>
<dbReference type="InterPro" id="IPR001264">
    <property type="entry name" value="Glyco_trans_51"/>
</dbReference>
<comment type="catalytic activity">
    <reaction evidence="11">
        <text>[GlcNAc-(1-&gt;4)-Mur2Ac(oyl-L-Ala-gamma-D-Glu-L-Lys-D-Ala-D-Ala)](n)-di-trans,octa-cis-undecaprenyl diphosphate + beta-D-GlcNAc-(1-&gt;4)-Mur2Ac(oyl-L-Ala-gamma-D-Glu-L-Lys-D-Ala-D-Ala)-di-trans,octa-cis-undecaprenyl diphosphate = [GlcNAc-(1-&gt;4)-Mur2Ac(oyl-L-Ala-gamma-D-Glu-L-Lys-D-Ala-D-Ala)](n+1)-di-trans,octa-cis-undecaprenyl diphosphate + di-trans,octa-cis-undecaprenyl diphosphate + H(+)</text>
        <dbReference type="Rhea" id="RHEA:23708"/>
        <dbReference type="Rhea" id="RHEA-COMP:9602"/>
        <dbReference type="Rhea" id="RHEA-COMP:9603"/>
        <dbReference type="ChEBI" id="CHEBI:15378"/>
        <dbReference type="ChEBI" id="CHEBI:58405"/>
        <dbReference type="ChEBI" id="CHEBI:60033"/>
        <dbReference type="ChEBI" id="CHEBI:78435"/>
        <dbReference type="EC" id="2.4.99.28"/>
    </reaction>
</comment>
<dbReference type="InterPro" id="IPR009647">
    <property type="entry name" value="PBP_C"/>
</dbReference>
<dbReference type="InterPro" id="IPR050396">
    <property type="entry name" value="Glycosyltr_51/Transpeptidase"/>
</dbReference>
<sequence length="746" mass="77064">MVRSRSRPSADRSRGAGRWLIAAAVALGLAGGGADQARARLDRWIAATPLPALEVPVGTEVLARDGSLLRAFQVGNGLWRLASPDGGVDPRYLAMLLAWEDRRFYDHPGVDSRAVLRAAGQAALHGRVVSGASTLPMQVARLIERGPTGRWPGKLRQARLALALERRLGRDGIIELYLRLAPYGGNVEGLRAASLMWLGKEPRRLTPAEAALLVALPQSPETRRPDRPQGRLALQAARARVLARARAAGIIDAEAEAAALATPLPTRRMAFPAHAALLAERLHRANPGAPRIETTIDPGLQRAAEAAIARAVAGQPGTVSAAALIADHRSGEILASVGTARWSDEPSAGFVDMTQVLRSPGSTLKPFVYALAFDDGLIHPETLIEDRPATFGRWQPVNFDHRFRGTVTIRQALTESLNIPVVRIAAALGPARIAAVLRQAGMDLRFAGDGPGLALVLGGGGVSLQDLVQGYAGLANGGAAVRLHDQPLAGDAAGTATGQGQGGAAALNGPAVGRGARSAPAPAGGARIVSPVAAWYVGSILSHIPPPTGAPAGRIAYKTGTSYGHRDALAVGYDGRFVAGVWLGRADGTPVPGAFGGAVAAPALFDLFDALGPRAAPLPPPPPEALTLPTARLPRALRHFAGPGEASPAPAAAGQAGIPAPEALTILFPPEGAAVELAAGRPLTARLRGGRPPYVWLLNGRPVARSDGGETATLPAPDPGFSRLSVIDSAGRSQSAAFSVIAPARP</sequence>
<comment type="pathway">
    <text evidence="1">Cell wall biogenesis; peptidoglycan biosynthesis.</text>
</comment>
<evidence type="ECO:0000256" key="1">
    <source>
        <dbReference type="ARBA" id="ARBA00004752"/>
    </source>
</evidence>
<dbReference type="KEGG" id="pcon:B0A89_06300"/>
<dbReference type="InterPro" id="IPR023346">
    <property type="entry name" value="Lysozyme-like_dom_sf"/>
</dbReference>
<keyword evidence="4" id="KW-0121">Carboxypeptidase</keyword>
<evidence type="ECO:0000256" key="11">
    <source>
        <dbReference type="ARBA" id="ARBA00049902"/>
    </source>
</evidence>
<evidence type="ECO:0000259" key="14">
    <source>
        <dbReference type="Pfam" id="PF06832"/>
    </source>
</evidence>
<dbReference type="GO" id="GO:0008658">
    <property type="term" value="F:penicillin binding"/>
    <property type="evidence" value="ECO:0007669"/>
    <property type="project" value="InterPro"/>
</dbReference>
<dbReference type="InterPro" id="IPR036950">
    <property type="entry name" value="PBP_transglycosylase"/>
</dbReference>
<dbReference type="GO" id="GO:0008955">
    <property type="term" value="F:peptidoglycan glycosyltransferase activity"/>
    <property type="evidence" value="ECO:0007669"/>
    <property type="project" value="UniProtKB-EC"/>
</dbReference>
<keyword evidence="6" id="KW-0328">Glycosyltransferase</keyword>
<dbReference type="GO" id="GO:0030288">
    <property type="term" value="C:outer membrane-bounded periplasmic space"/>
    <property type="evidence" value="ECO:0007669"/>
    <property type="project" value="TreeGrafter"/>
</dbReference>
<dbReference type="PANTHER" id="PTHR32282:SF15">
    <property type="entry name" value="PENICILLIN-BINDING PROTEIN 1C"/>
    <property type="match status" value="1"/>
</dbReference>
<feature type="domain" description="Penicillin-binding C-terminal" evidence="14">
    <location>
        <begin position="661"/>
        <end position="737"/>
    </location>
</feature>
<accession>A0A1W6CWR5</accession>
<dbReference type="Proteomes" id="UP000193017">
    <property type="component" value="Chromosome"/>
</dbReference>
<comment type="similarity">
    <text evidence="2">In the C-terminal section; belongs to the transpeptidase family.</text>
</comment>
<dbReference type="Pfam" id="PF00905">
    <property type="entry name" value="Transpeptidase"/>
    <property type="match status" value="1"/>
</dbReference>
<dbReference type="Pfam" id="PF06832">
    <property type="entry name" value="BiPBP_C"/>
    <property type="match status" value="1"/>
</dbReference>
<keyword evidence="8" id="KW-0378">Hydrolase</keyword>
<evidence type="ECO:0000313" key="15">
    <source>
        <dbReference type="EMBL" id="ARJ69296.1"/>
    </source>
</evidence>
<dbReference type="InterPro" id="IPR012338">
    <property type="entry name" value="Beta-lactam/transpept-like"/>
</dbReference>
<feature type="domain" description="Penicillin-binding protein transpeptidase" evidence="12">
    <location>
        <begin position="322"/>
        <end position="484"/>
    </location>
</feature>
<dbReference type="InterPro" id="IPR001460">
    <property type="entry name" value="PCN-bd_Tpept"/>
</dbReference>
<evidence type="ECO:0000256" key="5">
    <source>
        <dbReference type="ARBA" id="ARBA00022670"/>
    </source>
</evidence>
<evidence type="ECO:0000256" key="9">
    <source>
        <dbReference type="ARBA" id="ARBA00023268"/>
    </source>
</evidence>
<dbReference type="RefSeq" id="WP_085377412.1">
    <property type="nucleotide sequence ID" value="NZ_CP020612.1"/>
</dbReference>
<dbReference type="InterPro" id="IPR011815">
    <property type="entry name" value="PBP_1c"/>
</dbReference>
<evidence type="ECO:0000256" key="2">
    <source>
        <dbReference type="ARBA" id="ARBA00007090"/>
    </source>
</evidence>
<dbReference type="PANTHER" id="PTHR32282">
    <property type="entry name" value="BINDING PROTEIN TRANSPEPTIDASE, PUTATIVE-RELATED"/>
    <property type="match status" value="1"/>
</dbReference>
<comment type="similarity">
    <text evidence="3">In the N-terminal section; belongs to the glycosyltransferase 51 family.</text>
</comment>
<name>A0A1W6CWR5_9RHOB</name>